<reference evidence="3" key="1">
    <citation type="submission" date="2021-10" db="EMBL/GenBank/DDBJ databases">
        <title>Anaerobic single-cell dispensing facilitates the cultivation of human gut bacteria.</title>
        <authorList>
            <person name="Afrizal A."/>
        </authorList>
    </citation>
    <scope>NUCLEOTIDE SEQUENCE</scope>
    <source>
        <strain evidence="3">CLA-AA-H204</strain>
    </source>
</reference>
<dbReference type="Proteomes" id="UP001198893">
    <property type="component" value="Unassembled WGS sequence"/>
</dbReference>
<dbReference type="Gene3D" id="2.60.40.4270">
    <property type="entry name" value="Listeria-Bacteroides repeat domain"/>
    <property type="match status" value="2"/>
</dbReference>
<dbReference type="Pfam" id="PF09479">
    <property type="entry name" value="Flg_new"/>
    <property type="match status" value="2"/>
</dbReference>
<dbReference type="InterPro" id="IPR013378">
    <property type="entry name" value="InlB-like_B-rpt"/>
</dbReference>
<sequence>MKKKVRKGVCRFLCGCMILFMSPCSIQMISAETVEETEVAESEKAEVLEAEVLETEVLETEETKQLEEMPDELTSSVYGSAQTWYPETSGYFILIVRDNAGGRTARYRIDCNIGERHSNGINYRIYYKMYLIGGDELGITLEDREYYTRHDNATSEIGAREYHLPVTFRLPELGHHFEGVSTSNCYQTYFESMEEETCSFVVDTNGCGMTPWGDDGAWHNDNIEVNYLENRYTIHYDGNGATSGTVASQPDVLYGKQIQLQQNQYKKEYTVTLDGNGGTSEAEKLTAESTFAGWEDHNSFYYNGIEFPWYAFDASCYAKANQDLLESFGFNKAALVKHFYQYVIQGRERRISSPYFRLTDYMKYGGEDLKQAFGSRRESYLLHWINYGYNEHRVGIGTIGVPEALSELSVYEDKAQVLNLSSKHKGEVLLKAQWKDAEVILPSAKRSGYAFAGWADRKDAKEPVYNSGDKVVVTENQTFYAIWKKSKPPVIERTISIQNGTDGFYTYAFVRDGGDGIKKTAFAVWSENQGQDDLTAEWQVAELGEKGDYFIEGQNYNYRYYTSAIKHKNEYGRHLISIYAYDSLDGYATADTDFCYCFPIIFVGNGGLIDGEETKQESRYYGTPYGEMPDAVRENFLFLGWSTEPDAEQDKEEDKKPDVIWQEKELIGEEDVFCHAGEQRLYAQWDESPVIEAKDQYYSLTDARSGRITEKMLLQQACAKDRESSSEDNPDGILKSGVDEEKNTVFCVEDYTEEEWKNFAHEGTTTITYYAKDAVGNVSRKQVIVYLVDTTSQQVEDKEKTFRFISEKYLDTITQDSIWRREGNYRQLEEALQRNTALEIWNLSHQQMNEMKEYELQHNTGKMTEIERFRNKFIHCIGENTEI</sequence>
<accession>A0AAW4WEP0</accession>
<dbReference type="AlphaFoldDB" id="A0AAW4WEP0"/>
<evidence type="ECO:0000256" key="1">
    <source>
        <dbReference type="ARBA" id="ARBA00004196"/>
    </source>
</evidence>
<name>A0AAW4WEP0_9FIRM</name>
<dbReference type="EMBL" id="JAJEQW010000017">
    <property type="protein sequence ID" value="MCC2243228.1"/>
    <property type="molecule type" value="Genomic_DNA"/>
</dbReference>
<organism evidence="3 4">
    <name type="scientific">Roseburia amylophila</name>
    <dbReference type="NCBI Taxonomy" id="2981794"/>
    <lineage>
        <taxon>Bacteria</taxon>
        <taxon>Bacillati</taxon>
        <taxon>Bacillota</taxon>
        <taxon>Clostridia</taxon>
        <taxon>Lachnospirales</taxon>
        <taxon>Lachnospiraceae</taxon>
        <taxon>Roseburia</taxon>
    </lineage>
</organism>
<feature type="signal peptide" evidence="2">
    <location>
        <begin position="1"/>
        <end position="26"/>
    </location>
</feature>
<evidence type="ECO:0000256" key="2">
    <source>
        <dbReference type="SAM" id="SignalP"/>
    </source>
</evidence>
<comment type="subcellular location">
    <subcellularLocation>
        <location evidence="1">Cell envelope</location>
    </subcellularLocation>
</comment>
<dbReference type="NCBIfam" id="TIGR02543">
    <property type="entry name" value="List_Bact_rpt"/>
    <property type="match status" value="1"/>
</dbReference>
<feature type="chain" id="PRO_5043677776" evidence="2">
    <location>
        <begin position="27"/>
        <end position="883"/>
    </location>
</feature>
<evidence type="ECO:0000313" key="3">
    <source>
        <dbReference type="EMBL" id="MCC2243228.1"/>
    </source>
</evidence>
<protein>
    <submittedName>
        <fullName evidence="3">InlB B-repeat-containing protein</fullName>
    </submittedName>
</protein>
<gene>
    <name evidence="3" type="ORF">LKD47_13175</name>
</gene>
<evidence type="ECO:0000313" key="4">
    <source>
        <dbReference type="Proteomes" id="UP001198893"/>
    </source>
</evidence>
<dbReference type="InterPro" id="IPR042229">
    <property type="entry name" value="Listeria/Bacterioides_rpt_sf"/>
</dbReference>
<dbReference type="RefSeq" id="WP_227710717.1">
    <property type="nucleotide sequence ID" value="NZ_JAJEQW010000017.1"/>
</dbReference>
<dbReference type="Gene3D" id="2.60.40.3760">
    <property type="match status" value="1"/>
</dbReference>
<proteinExistence type="predicted"/>
<keyword evidence="2" id="KW-0732">Signal</keyword>
<dbReference type="GO" id="GO:0030313">
    <property type="term" value="C:cell envelope"/>
    <property type="evidence" value="ECO:0007669"/>
    <property type="project" value="UniProtKB-SubCell"/>
</dbReference>
<comment type="caution">
    <text evidence="3">The sequence shown here is derived from an EMBL/GenBank/DDBJ whole genome shotgun (WGS) entry which is preliminary data.</text>
</comment>